<comment type="subcellular location">
    <subcellularLocation>
        <location evidence="7">Cytoplasm</location>
    </subcellularLocation>
</comment>
<gene>
    <name evidence="7 8" type="primary">ybeY</name>
    <name evidence="8" type="ORF">JYK00_01085</name>
</gene>
<evidence type="ECO:0000256" key="2">
    <source>
        <dbReference type="ARBA" id="ARBA00022722"/>
    </source>
</evidence>
<dbReference type="HAMAP" id="MF_00009">
    <property type="entry name" value="Endoribonucl_YbeY"/>
    <property type="match status" value="1"/>
</dbReference>
<evidence type="ECO:0000256" key="4">
    <source>
        <dbReference type="ARBA" id="ARBA00022759"/>
    </source>
</evidence>
<evidence type="ECO:0000256" key="1">
    <source>
        <dbReference type="ARBA" id="ARBA00010875"/>
    </source>
</evidence>
<name>A0ABX7S8N1_9BACT</name>
<feature type="binding site" evidence="7">
    <location>
        <position position="110"/>
    </location>
    <ligand>
        <name>Zn(2+)</name>
        <dbReference type="ChEBI" id="CHEBI:29105"/>
        <note>catalytic</note>
    </ligand>
</feature>
<feature type="binding site" evidence="7">
    <location>
        <position position="100"/>
    </location>
    <ligand>
        <name>Zn(2+)</name>
        <dbReference type="ChEBI" id="CHEBI:29105"/>
        <note>catalytic</note>
    </ligand>
</feature>
<accession>A0ABX7S8N1</accession>
<dbReference type="EC" id="3.1.-.-" evidence="7"/>
<dbReference type="PANTHER" id="PTHR46986:SF1">
    <property type="entry name" value="ENDORIBONUCLEASE YBEY, CHLOROPLASTIC"/>
    <property type="match status" value="1"/>
</dbReference>
<dbReference type="SUPFAM" id="SSF55486">
    <property type="entry name" value="Metalloproteases ('zincins'), catalytic domain"/>
    <property type="match status" value="1"/>
</dbReference>
<dbReference type="EMBL" id="CP071446">
    <property type="protein sequence ID" value="QTA38165.1"/>
    <property type="molecule type" value="Genomic_DNA"/>
</dbReference>
<keyword evidence="9" id="KW-1185">Reference proteome</keyword>
<sequence length="135" mass="15682">MIYLESKENIESALLKAMENVLKEELGKDVNVNLITVDKNTIAQLNKQYRDIQSPTDVLTFVYGEEDVYAEVYICTDVIKENSVTYNNSFKKELLTVLIHAALHISGYDHEYDTSKEKEMFQKQSEYLKKFESLL</sequence>
<keyword evidence="7" id="KW-0698">rRNA processing</keyword>
<evidence type="ECO:0000313" key="8">
    <source>
        <dbReference type="EMBL" id="QTA38165.1"/>
    </source>
</evidence>
<comment type="function">
    <text evidence="7">Single strand-specific metallo-endoribonuclease involved in late-stage 70S ribosome quality control and in maturation of the 3' terminus of the 16S rRNA.</text>
</comment>
<keyword evidence="5 7" id="KW-0378">Hydrolase</keyword>
<organism evidence="8 9">
    <name type="scientific">Thermosipho ferrireducens</name>
    <dbReference type="NCBI Taxonomy" id="2571116"/>
    <lineage>
        <taxon>Bacteria</taxon>
        <taxon>Thermotogati</taxon>
        <taxon>Thermotogota</taxon>
        <taxon>Thermotogae</taxon>
        <taxon>Thermotogales</taxon>
        <taxon>Fervidobacteriaceae</taxon>
        <taxon>Thermosipho</taxon>
    </lineage>
</organism>
<protein>
    <recommendedName>
        <fullName evidence="7">Endoribonuclease YbeY</fullName>
        <ecNumber evidence="7">3.1.-.-</ecNumber>
    </recommendedName>
</protein>
<keyword evidence="7" id="KW-0963">Cytoplasm</keyword>
<dbReference type="InterPro" id="IPR020549">
    <property type="entry name" value="YbeY_CS"/>
</dbReference>
<keyword evidence="4 7" id="KW-0255">Endonuclease</keyword>
<dbReference type="Proteomes" id="UP000671862">
    <property type="component" value="Chromosome"/>
</dbReference>
<keyword evidence="2 7" id="KW-0540">Nuclease</keyword>
<dbReference type="Gene3D" id="3.40.390.30">
    <property type="entry name" value="Metalloproteases ('zincins'), catalytic domain"/>
    <property type="match status" value="1"/>
</dbReference>
<evidence type="ECO:0000256" key="5">
    <source>
        <dbReference type="ARBA" id="ARBA00022801"/>
    </source>
</evidence>
<feature type="binding site" evidence="7">
    <location>
        <position position="104"/>
    </location>
    <ligand>
        <name>Zn(2+)</name>
        <dbReference type="ChEBI" id="CHEBI:29105"/>
        <note>catalytic</note>
    </ligand>
</feature>
<dbReference type="PROSITE" id="PS01306">
    <property type="entry name" value="UPF0054"/>
    <property type="match status" value="1"/>
</dbReference>
<reference evidence="8 9" key="1">
    <citation type="submission" date="2021-03" db="EMBL/GenBank/DDBJ databases">
        <title>Thermosipho ferrireducens sp.nov., an anaerobic thermophilic iron-reducing bacterium isolated from a deep-sea hydrothermal sulfide deposits.</title>
        <authorList>
            <person name="Zeng X."/>
            <person name="Chen Y."/>
            <person name="Shao Z."/>
        </authorList>
    </citation>
    <scope>NUCLEOTIDE SEQUENCE [LARGE SCALE GENOMIC DNA]</scope>
    <source>
        <strain evidence="8 9">JL129W03</strain>
    </source>
</reference>
<keyword evidence="3 7" id="KW-0479">Metal-binding</keyword>
<dbReference type="Pfam" id="PF02130">
    <property type="entry name" value="YbeY"/>
    <property type="match status" value="1"/>
</dbReference>
<evidence type="ECO:0000256" key="7">
    <source>
        <dbReference type="HAMAP-Rule" id="MF_00009"/>
    </source>
</evidence>
<proteinExistence type="inferred from homology"/>
<keyword evidence="7" id="KW-0690">Ribosome biogenesis</keyword>
<comment type="similarity">
    <text evidence="1 7">Belongs to the endoribonuclease YbeY family.</text>
</comment>
<dbReference type="InterPro" id="IPR002036">
    <property type="entry name" value="YbeY"/>
</dbReference>
<evidence type="ECO:0000256" key="6">
    <source>
        <dbReference type="ARBA" id="ARBA00022833"/>
    </source>
</evidence>
<keyword evidence="6 7" id="KW-0862">Zinc</keyword>
<dbReference type="RefSeq" id="WP_207566886.1">
    <property type="nucleotide sequence ID" value="NZ_CP071446.1"/>
</dbReference>
<evidence type="ECO:0000313" key="9">
    <source>
        <dbReference type="Proteomes" id="UP000671862"/>
    </source>
</evidence>
<dbReference type="NCBIfam" id="TIGR00043">
    <property type="entry name" value="rRNA maturation RNase YbeY"/>
    <property type="match status" value="1"/>
</dbReference>
<comment type="cofactor">
    <cofactor evidence="7">
        <name>Zn(2+)</name>
        <dbReference type="ChEBI" id="CHEBI:29105"/>
    </cofactor>
    <text evidence="7">Binds 1 zinc ion.</text>
</comment>
<evidence type="ECO:0000256" key="3">
    <source>
        <dbReference type="ARBA" id="ARBA00022723"/>
    </source>
</evidence>
<dbReference type="InterPro" id="IPR023091">
    <property type="entry name" value="MetalPrtase_cat_dom_sf_prd"/>
</dbReference>
<dbReference type="PANTHER" id="PTHR46986">
    <property type="entry name" value="ENDORIBONUCLEASE YBEY, CHLOROPLASTIC"/>
    <property type="match status" value="1"/>
</dbReference>